<dbReference type="SMART" id="SM00387">
    <property type="entry name" value="HATPase_c"/>
    <property type="match status" value="1"/>
</dbReference>
<dbReference type="Pfam" id="PF00072">
    <property type="entry name" value="Response_reg"/>
    <property type="match status" value="1"/>
</dbReference>
<dbReference type="KEGG" id="plue:EWM63_25795"/>
<dbReference type="PROSITE" id="PS50109">
    <property type="entry name" value="HIS_KIN"/>
    <property type="match status" value="1"/>
</dbReference>
<evidence type="ECO:0000313" key="8">
    <source>
        <dbReference type="Proteomes" id="UP000290637"/>
    </source>
</evidence>
<reference evidence="7 8" key="1">
    <citation type="submission" date="2019-02" db="EMBL/GenBank/DDBJ databases">
        <title>Draft Genome Sequences of Six Type Strains of the Genus Massilia.</title>
        <authorList>
            <person name="Miess H."/>
            <person name="Frediansyhah A."/>
            <person name="Gross H."/>
        </authorList>
    </citation>
    <scope>NUCLEOTIDE SEQUENCE [LARGE SCALE GENOMIC DNA]</scope>
    <source>
        <strain evidence="7 8">DSM 17473</strain>
    </source>
</reference>
<dbReference type="SMART" id="SM00388">
    <property type="entry name" value="HisKA"/>
    <property type="match status" value="1"/>
</dbReference>
<dbReference type="RefSeq" id="WP_130189086.1">
    <property type="nucleotide sequence ID" value="NZ_CP035913.1"/>
</dbReference>
<dbReference type="PANTHER" id="PTHR43065:SF49">
    <property type="entry name" value="HISTIDINE KINASE"/>
    <property type="match status" value="1"/>
</dbReference>
<keyword evidence="3 4" id="KW-0597">Phosphoprotein</keyword>
<dbReference type="Pfam" id="PF02518">
    <property type="entry name" value="HATPase_c"/>
    <property type="match status" value="1"/>
</dbReference>
<keyword evidence="8" id="KW-1185">Reference proteome</keyword>
<organism evidence="7 8">
    <name type="scientific">Pseudoduganella lutea</name>
    <dbReference type="NCBI Taxonomy" id="321985"/>
    <lineage>
        <taxon>Bacteria</taxon>
        <taxon>Pseudomonadati</taxon>
        <taxon>Pseudomonadota</taxon>
        <taxon>Betaproteobacteria</taxon>
        <taxon>Burkholderiales</taxon>
        <taxon>Oxalobacteraceae</taxon>
        <taxon>Telluria group</taxon>
        <taxon>Pseudoduganella</taxon>
    </lineage>
</organism>
<feature type="modified residue" description="4-aspartylphosphate" evidence="4">
    <location>
        <position position="495"/>
    </location>
</feature>
<dbReference type="SUPFAM" id="SSF47384">
    <property type="entry name" value="Homodimeric domain of signal transducing histidine kinase"/>
    <property type="match status" value="1"/>
</dbReference>
<dbReference type="AlphaFoldDB" id="A0A4P6L3F9"/>
<evidence type="ECO:0000259" key="6">
    <source>
        <dbReference type="PROSITE" id="PS50110"/>
    </source>
</evidence>
<gene>
    <name evidence="7" type="ORF">EWM63_25795</name>
</gene>
<dbReference type="SUPFAM" id="SSF52172">
    <property type="entry name" value="CheY-like"/>
    <property type="match status" value="1"/>
</dbReference>
<dbReference type="CDD" id="cd00082">
    <property type="entry name" value="HisKA"/>
    <property type="match status" value="1"/>
</dbReference>
<dbReference type="GO" id="GO:0000155">
    <property type="term" value="F:phosphorelay sensor kinase activity"/>
    <property type="evidence" value="ECO:0007669"/>
    <property type="project" value="InterPro"/>
</dbReference>
<dbReference type="InterPro" id="IPR036890">
    <property type="entry name" value="HATPase_C_sf"/>
</dbReference>
<evidence type="ECO:0000256" key="2">
    <source>
        <dbReference type="ARBA" id="ARBA00012438"/>
    </source>
</evidence>
<dbReference type="InterPro" id="IPR003594">
    <property type="entry name" value="HATPase_dom"/>
</dbReference>
<dbReference type="SUPFAM" id="SSF55874">
    <property type="entry name" value="ATPase domain of HSP90 chaperone/DNA topoisomerase II/histidine kinase"/>
    <property type="match status" value="1"/>
</dbReference>
<feature type="domain" description="Histidine kinase" evidence="5">
    <location>
        <begin position="207"/>
        <end position="426"/>
    </location>
</feature>
<sequence>MRRPDDSEERVLVLAPRGRDADVIAGVLDRHGVPCAAVRDFAALADGVMAGAAAALVADEALHGADLAPLLAWLAAQEPWSDFPIVILLSRRLGPPDPASAARFEALGNVILLERPLSAETLGSAMAAALRARRRQYQARAVLADRAAMSGELAALNATLEARVAERTRALAHANDRLTAETIERENAQRAMLQYQKMESLGRLTGGVAHDFNNLLNVVQGSMELILATSTDAHVRRRAETAKAACERGAKLTAQLLSFARNQSLHLRPLSVGPLFESVLEMARPLLGDAYEFVTRVDEQVASVLADASQMDMALLNLVINARDAMPGGGRIMLHASLPRPPAGLLPDGADSGFVRIAVSDNGPGMGADVVARVFEPFFTTKEVGKGTGLGLSQVYGMARQSGGIARIDSTPGQGTTVEIWLPASGAEETRDAEAADEAPALTGLKVLIVEDDAFVRACMADALLELGCDVTHVADGAAALAVLAQRRPDVLLTDYLMPGMTGAEVARRARGHFADLPVVVATGYADMDAIRAAIGDVDILRKPFPIAALGAAVRGAMRRASHEPAVGGEPAA</sequence>
<accession>A0A4P6L3F9</accession>
<protein>
    <recommendedName>
        <fullName evidence="2">histidine kinase</fullName>
        <ecNumber evidence="2">2.7.13.3</ecNumber>
    </recommendedName>
</protein>
<dbReference type="Gene3D" id="3.30.565.10">
    <property type="entry name" value="Histidine kinase-like ATPase, C-terminal domain"/>
    <property type="match status" value="1"/>
</dbReference>
<dbReference type="InterPro" id="IPR036097">
    <property type="entry name" value="HisK_dim/P_sf"/>
</dbReference>
<name>A0A4P6L3F9_9BURK</name>
<dbReference type="PANTHER" id="PTHR43065">
    <property type="entry name" value="SENSOR HISTIDINE KINASE"/>
    <property type="match status" value="1"/>
</dbReference>
<evidence type="ECO:0000256" key="4">
    <source>
        <dbReference type="PROSITE-ProRule" id="PRU00169"/>
    </source>
</evidence>
<dbReference type="EMBL" id="CP035913">
    <property type="protein sequence ID" value="QBE65977.1"/>
    <property type="molecule type" value="Genomic_DNA"/>
</dbReference>
<dbReference type="InterPro" id="IPR011006">
    <property type="entry name" value="CheY-like_superfamily"/>
</dbReference>
<dbReference type="InterPro" id="IPR003661">
    <property type="entry name" value="HisK_dim/P_dom"/>
</dbReference>
<proteinExistence type="predicted"/>
<dbReference type="CDD" id="cd00156">
    <property type="entry name" value="REC"/>
    <property type="match status" value="1"/>
</dbReference>
<evidence type="ECO:0000259" key="5">
    <source>
        <dbReference type="PROSITE" id="PS50109"/>
    </source>
</evidence>
<evidence type="ECO:0000256" key="1">
    <source>
        <dbReference type="ARBA" id="ARBA00000085"/>
    </source>
</evidence>
<dbReference type="Gene3D" id="3.40.50.2300">
    <property type="match status" value="1"/>
</dbReference>
<dbReference type="Pfam" id="PF00512">
    <property type="entry name" value="HisKA"/>
    <property type="match status" value="1"/>
</dbReference>
<dbReference type="Proteomes" id="UP000290637">
    <property type="component" value="Chromosome"/>
</dbReference>
<comment type="catalytic activity">
    <reaction evidence="1">
        <text>ATP + protein L-histidine = ADP + protein N-phospho-L-histidine.</text>
        <dbReference type="EC" id="2.7.13.3"/>
    </reaction>
</comment>
<evidence type="ECO:0000256" key="3">
    <source>
        <dbReference type="ARBA" id="ARBA00022553"/>
    </source>
</evidence>
<dbReference type="PROSITE" id="PS50110">
    <property type="entry name" value="RESPONSE_REGULATORY"/>
    <property type="match status" value="1"/>
</dbReference>
<dbReference type="Gene3D" id="1.10.287.130">
    <property type="match status" value="1"/>
</dbReference>
<dbReference type="InterPro" id="IPR004358">
    <property type="entry name" value="Sig_transdc_His_kin-like_C"/>
</dbReference>
<dbReference type="InterPro" id="IPR005467">
    <property type="entry name" value="His_kinase_dom"/>
</dbReference>
<dbReference type="SMART" id="SM00448">
    <property type="entry name" value="REC"/>
    <property type="match status" value="1"/>
</dbReference>
<evidence type="ECO:0000313" key="7">
    <source>
        <dbReference type="EMBL" id="QBE65977.1"/>
    </source>
</evidence>
<feature type="domain" description="Response regulatory" evidence="6">
    <location>
        <begin position="446"/>
        <end position="558"/>
    </location>
</feature>
<dbReference type="EC" id="2.7.13.3" evidence="2"/>
<dbReference type="PRINTS" id="PR00344">
    <property type="entry name" value="BCTRLSENSOR"/>
</dbReference>
<dbReference type="InterPro" id="IPR001789">
    <property type="entry name" value="Sig_transdc_resp-reg_receiver"/>
</dbReference>
<dbReference type="OrthoDB" id="9177042at2"/>